<gene>
    <name evidence="8" type="ORF">CEE55_00770</name>
</gene>
<dbReference type="GO" id="GO:0005886">
    <property type="term" value="C:plasma membrane"/>
    <property type="evidence" value="ECO:0007669"/>
    <property type="project" value="UniProtKB-SubCell"/>
</dbReference>
<evidence type="ECO:0000256" key="6">
    <source>
        <dbReference type="SAM" id="Phobius"/>
    </source>
</evidence>
<protein>
    <recommendedName>
        <fullName evidence="7">MASE1 domain-containing protein</fullName>
    </recommendedName>
</protein>
<keyword evidence="5 6" id="KW-0472">Membrane</keyword>
<feature type="transmembrane region" description="Helical" evidence="6">
    <location>
        <begin position="16"/>
        <end position="34"/>
    </location>
</feature>
<evidence type="ECO:0000256" key="4">
    <source>
        <dbReference type="ARBA" id="ARBA00022989"/>
    </source>
</evidence>
<sequence length="540" mass="58901">MRLNWWNEGLQLKLRIHPAGLVLAVFYAIACWATRQLSLDQFYLPAGIRVAAVLLCPPRFWPYLLLGEYAYFAQMRYPMIEKYGMAWAVLASASLMPAVMLITHGCRKVLANSVNARLLAIALLSSVLVTLLNVSLSQLLWPTPPADSVLAFLSRAVRFSVGDFIAILTVAPLALLWARRNVEQGWKTIFTGPTAVALSVMTLLGVTATLIPSEASALRTSLQLLMGLPAIALTCLHGWRGAAVGVPALNLIIGLTTPKPYAAAFDASAFTTQQIMAITGVALLLLGSRISHYHRRYQLREVGEKNAINLARSSHMASESDLRERAIHLRKLGDGIDLSLSEVINWLNSHGHSAIANSLTHTANVHSRLFREQASMVYPTALEQLGLYVALQAGGVRAAWVNTHRVAEPRLAGDPCRLSLDLQLAAYRTLIDAVSLLLKSEPGQVIVRARCIGLKRQRGIVMTASLLDRHRALSDATTRLVRDRLAGRTLAFGGSVRCRQNRIIMVLVESAAPLRRESAESAVSGTSIASHSWDGQQAQA</sequence>
<comment type="caution">
    <text evidence="8">The sequence shown here is derived from an EMBL/GenBank/DDBJ whole genome shotgun (WGS) entry which is preliminary data.</text>
</comment>
<dbReference type="Proteomes" id="UP000197904">
    <property type="component" value="Unassembled WGS sequence"/>
</dbReference>
<dbReference type="AlphaFoldDB" id="A0A246L3U8"/>
<evidence type="ECO:0000259" key="7">
    <source>
        <dbReference type="Pfam" id="PF05231"/>
    </source>
</evidence>
<feature type="transmembrane region" description="Helical" evidence="6">
    <location>
        <begin position="46"/>
        <end position="65"/>
    </location>
</feature>
<reference evidence="8 9" key="1">
    <citation type="submission" date="2017-06" db="EMBL/GenBank/DDBJ databases">
        <authorList>
            <person name="Kim H.J."/>
            <person name="Triplett B.A."/>
        </authorList>
    </citation>
    <scope>NUCLEOTIDE SEQUENCE [LARGE SCALE GENOMIC DNA]</scope>
    <source>
        <strain evidence="8 9">S18795</strain>
    </source>
</reference>
<dbReference type="InterPro" id="IPR007895">
    <property type="entry name" value="MASE1"/>
</dbReference>
<evidence type="ECO:0000256" key="3">
    <source>
        <dbReference type="ARBA" id="ARBA00022692"/>
    </source>
</evidence>
<feature type="transmembrane region" description="Helical" evidence="6">
    <location>
        <begin position="189"/>
        <end position="211"/>
    </location>
</feature>
<feature type="transmembrane region" description="Helical" evidence="6">
    <location>
        <begin position="118"/>
        <end position="136"/>
    </location>
</feature>
<dbReference type="RefSeq" id="WP_049469518.1">
    <property type="nucleotide sequence ID" value="NZ_BIMO01000007.1"/>
</dbReference>
<evidence type="ECO:0000256" key="5">
    <source>
        <dbReference type="ARBA" id="ARBA00023136"/>
    </source>
</evidence>
<feature type="domain" description="MASE1" evidence="7">
    <location>
        <begin position="20"/>
        <end position="292"/>
    </location>
</feature>
<dbReference type="EMBL" id="NIXP01000004">
    <property type="protein sequence ID" value="OWR35679.1"/>
    <property type="molecule type" value="Genomic_DNA"/>
</dbReference>
<evidence type="ECO:0000256" key="2">
    <source>
        <dbReference type="ARBA" id="ARBA00022475"/>
    </source>
</evidence>
<evidence type="ECO:0000313" key="9">
    <source>
        <dbReference type="Proteomes" id="UP000197904"/>
    </source>
</evidence>
<feature type="transmembrane region" description="Helical" evidence="6">
    <location>
        <begin position="85"/>
        <end position="106"/>
    </location>
</feature>
<feature type="transmembrane region" description="Helical" evidence="6">
    <location>
        <begin position="267"/>
        <end position="286"/>
    </location>
</feature>
<comment type="subcellular location">
    <subcellularLocation>
        <location evidence="1">Cell membrane</location>
        <topology evidence="1">Multi-pass membrane protein</topology>
    </subcellularLocation>
</comment>
<keyword evidence="3 6" id="KW-0812">Transmembrane</keyword>
<evidence type="ECO:0000313" key="8">
    <source>
        <dbReference type="EMBL" id="OWR35679.1"/>
    </source>
</evidence>
<evidence type="ECO:0000256" key="1">
    <source>
        <dbReference type="ARBA" id="ARBA00004651"/>
    </source>
</evidence>
<keyword evidence="4 6" id="KW-1133">Transmembrane helix</keyword>
<accession>A0A246L3U8</accession>
<feature type="transmembrane region" description="Helical" evidence="6">
    <location>
        <begin position="156"/>
        <end position="177"/>
    </location>
</feature>
<name>A0A246L3U8_9GAMM</name>
<dbReference type="Pfam" id="PF05231">
    <property type="entry name" value="MASE1"/>
    <property type="match status" value="1"/>
</dbReference>
<organism evidence="8 9">
    <name type="scientific">Stenotrophomonas pavanii</name>
    <dbReference type="NCBI Taxonomy" id="487698"/>
    <lineage>
        <taxon>Bacteria</taxon>
        <taxon>Pseudomonadati</taxon>
        <taxon>Pseudomonadota</taxon>
        <taxon>Gammaproteobacteria</taxon>
        <taxon>Lysobacterales</taxon>
        <taxon>Lysobacteraceae</taxon>
        <taxon>Stenotrophomonas</taxon>
    </lineage>
</organism>
<dbReference type="GeneID" id="93707072"/>
<keyword evidence="2" id="KW-1003">Cell membrane</keyword>
<proteinExistence type="predicted"/>